<feature type="non-terminal residue" evidence="1">
    <location>
        <position position="1"/>
    </location>
</feature>
<reference evidence="1" key="1">
    <citation type="submission" date="2023-02" db="EMBL/GenBank/DDBJ databases">
        <title>Georgenia sp.10Sc9-8, isolated from a soil sample collected from the Taklamakan desert.</title>
        <authorList>
            <person name="Liu S."/>
        </authorList>
    </citation>
    <scope>NUCLEOTIDE SEQUENCE</scope>
    <source>
        <strain evidence="1">10Sc9-8</strain>
    </source>
</reference>
<gene>
    <name evidence="1" type="ORF">PU560_00105</name>
</gene>
<sequence>GDWDGDGRTGLAIVRGRTWHLRDTATGGGATSSFALGACGDAFVGSARTVPPVPVSLRGTEWTVLPTDERVVALTFDA</sequence>
<evidence type="ECO:0000313" key="1">
    <source>
        <dbReference type="EMBL" id="MDD9204860.1"/>
    </source>
</evidence>
<protein>
    <recommendedName>
        <fullName evidence="3">CRTAC1 family protein</fullName>
    </recommendedName>
</protein>
<dbReference type="EMBL" id="JARACI010000026">
    <property type="protein sequence ID" value="MDD9204860.1"/>
    <property type="molecule type" value="Genomic_DNA"/>
</dbReference>
<proteinExistence type="predicted"/>
<comment type="caution">
    <text evidence="1">The sequence shown here is derived from an EMBL/GenBank/DDBJ whole genome shotgun (WGS) entry which is preliminary data.</text>
</comment>
<feature type="non-terminal residue" evidence="1">
    <location>
        <position position="78"/>
    </location>
</feature>
<name>A0ABT5TS23_9MICO</name>
<accession>A0ABT5TS23</accession>
<keyword evidence="2" id="KW-1185">Reference proteome</keyword>
<evidence type="ECO:0008006" key="3">
    <source>
        <dbReference type="Google" id="ProtNLM"/>
    </source>
</evidence>
<dbReference type="Proteomes" id="UP001165561">
    <property type="component" value="Unassembled WGS sequence"/>
</dbReference>
<organism evidence="1 2">
    <name type="scientific">Georgenia halotolerans</name>
    <dbReference type="NCBI Taxonomy" id="3028317"/>
    <lineage>
        <taxon>Bacteria</taxon>
        <taxon>Bacillati</taxon>
        <taxon>Actinomycetota</taxon>
        <taxon>Actinomycetes</taxon>
        <taxon>Micrococcales</taxon>
        <taxon>Bogoriellaceae</taxon>
        <taxon>Georgenia</taxon>
    </lineage>
</organism>
<evidence type="ECO:0000313" key="2">
    <source>
        <dbReference type="Proteomes" id="UP001165561"/>
    </source>
</evidence>